<comment type="caution">
    <text evidence="1">The sequence shown here is derived from an EMBL/GenBank/DDBJ whole genome shotgun (WGS) entry which is preliminary data.</text>
</comment>
<dbReference type="RefSeq" id="WP_195601232.1">
    <property type="nucleotide sequence ID" value="NZ_CP103075.1"/>
</dbReference>
<sequence length="504" mass="57903">MKKQLITLCLTAFTFSACQQEDLPLAKSIETQEQNTFSGIQVENGYLNFASNDIFQEYLTSLEEDRSSESASTRSGMRKIQGFTSIASLKESLSTTTRNASDIQEEEEMSQDEFNLMNAEELLVDPILMEVMDTTLRIKIDDRFFKVTPYGTFSASGDNIDFIEDAIAKFDTTLIHSNESGKYIELGNGVTFTNTFGDGSVIESELTPVEEEPATRAVTSNFHDGYNVNSYKWKNNSLYQKFWDKIRGKDVSKENYFDSKKRVQVNVFDINYAFYASAGIKVKMQRRKKFLFVKYWVSENADKLAIGFNKVHGVLKLKNPRSFSSITPTTSTNWNNFTGTINGIISKFVYGNYRKLDIVKDWVDDIYMFLPEVTIANNVYPNKDIMNKLYNTPADYIYKFLKQQAGKHVYTPIKKQIQPKDPRISYLVWGNTSYTFNQEKPYIMGVKEYGRRSSKTVRFDRSFGFTLNNFSVTGFLPTEFDIHDIDAFGAAYYNGRWKGVRLIK</sequence>
<dbReference type="PROSITE" id="PS51257">
    <property type="entry name" value="PROKAR_LIPOPROTEIN"/>
    <property type="match status" value="1"/>
</dbReference>
<evidence type="ECO:0000313" key="1">
    <source>
        <dbReference type="EMBL" id="MDC2237124.1"/>
    </source>
</evidence>
<reference evidence="1" key="1">
    <citation type="submission" date="2022-10" db="EMBL/GenBank/DDBJ databases">
        <title>Human gut microbiome strain richness.</title>
        <authorList>
            <person name="Chen-Liaw A."/>
        </authorList>
    </citation>
    <scope>NUCLEOTIDE SEQUENCE</scope>
    <source>
        <strain evidence="1">1001283st1_A3_1001283B150304_161114</strain>
    </source>
</reference>
<protein>
    <recommendedName>
        <fullName evidence="3">Lipoprotein</fullName>
    </recommendedName>
</protein>
<gene>
    <name evidence="1" type="ORF">PO127_15380</name>
</gene>
<evidence type="ECO:0000313" key="2">
    <source>
        <dbReference type="Proteomes" id="UP001217776"/>
    </source>
</evidence>
<dbReference type="Proteomes" id="UP001217776">
    <property type="component" value="Unassembled WGS sequence"/>
</dbReference>
<evidence type="ECO:0008006" key="3">
    <source>
        <dbReference type="Google" id="ProtNLM"/>
    </source>
</evidence>
<name>A0AAP3WG86_BACT4</name>
<proteinExistence type="predicted"/>
<dbReference type="AlphaFoldDB" id="A0AAP3WG86"/>
<organism evidence="1 2">
    <name type="scientific">Bacteroides thetaiotaomicron</name>
    <dbReference type="NCBI Taxonomy" id="818"/>
    <lineage>
        <taxon>Bacteria</taxon>
        <taxon>Pseudomonadati</taxon>
        <taxon>Bacteroidota</taxon>
        <taxon>Bacteroidia</taxon>
        <taxon>Bacteroidales</taxon>
        <taxon>Bacteroidaceae</taxon>
        <taxon>Bacteroides</taxon>
    </lineage>
</organism>
<accession>A0AAP3WG86</accession>
<dbReference type="EMBL" id="JAQNVG010000025">
    <property type="protein sequence ID" value="MDC2237124.1"/>
    <property type="molecule type" value="Genomic_DNA"/>
</dbReference>